<dbReference type="EMBL" id="JO844004">
    <property type="protein sequence ID" value="AEO35621.1"/>
    <property type="molecule type" value="mRNA"/>
</dbReference>
<proteinExistence type="evidence at transcript level"/>
<feature type="chain" id="PRO_5003447542" description="Lipocalin/cytosolic fatty-acid binding domain-containing protein" evidence="1">
    <location>
        <begin position="19"/>
        <end position="172"/>
    </location>
</feature>
<feature type="signal peptide" evidence="1">
    <location>
        <begin position="1"/>
        <end position="18"/>
    </location>
</feature>
<dbReference type="GO" id="GO:0030682">
    <property type="term" value="P:symbiont-mediated perturbation of host defenses"/>
    <property type="evidence" value="ECO:0007669"/>
    <property type="project" value="InterPro"/>
</dbReference>
<evidence type="ECO:0000313" key="2">
    <source>
        <dbReference type="EMBL" id="AEO35621.1"/>
    </source>
</evidence>
<evidence type="ECO:0008006" key="3">
    <source>
        <dbReference type="Google" id="ProtNLM"/>
    </source>
</evidence>
<protein>
    <recommendedName>
        <fullName evidence="3">Lipocalin/cytosolic fatty-acid binding domain-containing protein</fullName>
    </recommendedName>
</protein>
<name>G3MQ53_AMBMU</name>
<reference evidence="2" key="1">
    <citation type="journal article" date="2011" name="PLoS ONE">
        <title>A deep insight into the sialotranscriptome of the gulf coast tick, Amblyomma maculatum.</title>
        <authorList>
            <person name="Karim S."/>
            <person name="Singh P."/>
            <person name="Ribeiro J.M."/>
        </authorList>
    </citation>
    <scope>NUCLEOTIDE SEQUENCE</scope>
    <source>
        <tissue evidence="2">Salivary gland</tissue>
    </source>
</reference>
<sequence length="172" mass="20197">MSFFKIALCLALAETSLAVSHDDLYKALDTNRRIWIVLRDYHRYTEGQEHSCIHAEKTLLTDTNYEFNQYYKVGNTRYLEHLYGTLQRENPVLTVSKTKGGPGIEYTLKYWNEEQHCAYLTFTDPGDRQSKCELHLWEENIPTSTELYPCEDQYEKFCGSNKHNVFKSSCLE</sequence>
<keyword evidence="1" id="KW-0732">Signal</keyword>
<evidence type="ECO:0000256" key="1">
    <source>
        <dbReference type="SAM" id="SignalP"/>
    </source>
</evidence>
<dbReference type="GO" id="GO:0043176">
    <property type="term" value="F:amine binding"/>
    <property type="evidence" value="ECO:0007669"/>
    <property type="project" value="InterPro"/>
</dbReference>
<dbReference type="InterPro" id="IPR012674">
    <property type="entry name" value="Calycin"/>
</dbReference>
<organism evidence="2">
    <name type="scientific">Amblyomma maculatum</name>
    <name type="common">Gulf Coast tick</name>
    <dbReference type="NCBI Taxonomy" id="34609"/>
    <lineage>
        <taxon>Eukaryota</taxon>
        <taxon>Metazoa</taxon>
        <taxon>Ecdysozoa</taxon>
        <taxon>Arthropoda</taxon>
        <taxon>Chelicerata</taxon>
        <taxon>Arachnida</taxon>
        <taxon>Acari</taxon>
        <taxon>Parasitiformes</taxon>
        <taxon>Ixodida</taxon>
        <taxon>Ixodoidea</taxon>
        <taxon>Ixodidae</taxon>
        <taxon>Amblyomminae</taxon>
        <taxon>Amblyomma</taxon>
    </lineage>
</organism>
<dbReference type="InterPro" id="IPR002970">
    <property type="entry name" value="Tick_his-bd"/>
</dbReference>
<dbReference type="Gene3D" id="2.40.128.20">
    <property type="match status" value="1"/>
</dbReference>
<dbReference type="Pfam" id="PF02098">
    <property type="entry name" value="His_binding"/>
    <property type="match status" value="1"/>
</dbReference>
<dbReference type="SUPFAM" id="SSF50814">
    <property type="entry name" value="Lipocalins"/>
    <property type="match status" value="1"/>
</dbReference>
<dbReference type="AlphaFoldDB" id="G3MQ53"/>
<accession>G3MQ53</accession>